<organism evidence="3 4">
    <name type="scientific">Paracoccidioides brasiliensis</name>
    <dbReference type="NCBI Taxonomy" id="121759"/>
    <lineage>
        <taxon>Eukaryota</taxon>
        <taxon>Fungi</taxon>
        <taxon>Dikarya</taxon>
        <taxon>Ascomycota</taxon>
        <taxon>Pezizomycotina</taxon>
        <taxon>Eurotiomycetes</taxon>
        <taxon>Eurotiomycetidae</taxon>
        <taxon>Onygenales</taxon>
        <taxon>Ajellomycetaceae</taxon>
        <taxon>Paracoccidioides</taxon>
    </lineage>
</organism>
<dbReference type="GO" id="GO:0008654">
    <property type="term" value="P:phospholipid biosynthetic process"/>
    <property type="evidence" value="ECO:0007669"/>
    <property type="project" value="TreeGrafter"/>
</dbReference>
<dbReference type="InterPro" id="IPR052744">
    <property type="entry name" value="GPAT/DAPAT"/>
</dbReference>
<keyword evidence="2" id="KW-1133">Transmembrane helix</keyword>
<dbReference type="VEuPathDB" id="FungiDB:PADG_00837"/>
<reference evidence="3 4" key="1">
    <citation type="submission" date="2016-06" db="EMBL/GenBank/DDBJ databases">
        <authorList>
            <person name="Kjaerup R.B."/>
            <person name="Dalgaard T.S."/>
            <person name="Juul-Madsen H.R."/>
        </authorList>
    </citation>
    <scope>NUCLEOTIDE SEQUENCE [LARGE SCALE GENOMIC DNA]</scope>
    <source>
        <strain evidence="3 4">Pb300</strain>
    </source>
</reference>
<dbReference type="PANTHER" id="PTHR31605">
    <property type="entry name" value="GLYCEROL-3-PHOSPHATE O-ACYLTRANSFERASE 1"/>
    <property type="match status" value="1"/>
</dbReference>
<comment type="caution">
    <text evidence="3">The sequence shown here is derived from an EMBL/GenBank/DDBJ whole genome shotgun (WGS) entry which is preliminary data.</text>
</comment>
<feature type="transmembrane region" description="Helical" evidence="2">
    <location>
        <begin position="367"/>
        <end position="391"/>
    </location>
</feature>
<feature type="region of interest" description="Disordered" evidence="1">
    <location>
        <begin position="510"/>
        <end position="536"/>
    </location>
</feature>
<evidence type="ECO:0000313" key="3">
    <source>
        <dbReference type="EMBL" id="ODH38779.1"/>
    </source>
</evidence>
<evidence type="ECO:0000256" key="2">
    <source>
        <dbReference type="SAM" id="Phobius"/>
    </source>
</evidence>
<dbReference type="GO" id="GO:0004366">
    <property type="term" value="F:glycerol-3-phosphate O-acyltransferase activity"/>
    <property type="evidence" value="ECO:0007669"/>
    <property type="project" value="TreeGrafter"/>
</dbReference>
<dbReference type="SUPFAM" id="SSF69593">
    <property type="entry name" value="Glycerol-3-phosphate (1)-acyltransferase"/>
    <property type="match status" value="2"/>
</dbReference>
<keyword evidence="2" id="KW-0472">Membrane</keyword>
<name>A0A1D2JJT1_PARBR</name>
<dbReference type="GO" id="GO:0016287">
    <property type="term" value="F:glycerone-phosphate O-acyltransferase activity"/>
    <property type="evidence" value="ECO:0007669"/>
    <property type="project" value="TreeGrafter"/>
</dbReference>
<dbReference type="Proteomes" id="UP000242814">
    <property type="component" value="Unassembled WGS sequence"/>
</dbReference>
<keyword evidence="2" id="KW-0812">Transmembrane</keyword>
<dbReference type="EMBL" id="LZYO01000063">
    <property type="protein sequence ID" value="ODH38779.1"/>
    <property type="molecule type" value="Genomic_DNA"/>
</dbReference>
<proteinExistence type="predicted"/>
<sequence>MIPWLYDFGIWVFSLCLDIFFREIYSRGTWRIPKNGPVIVVGAPHANQFVDSAILMRNLRYYAGRRTSFLTAEKTLREPYIGTMTRLMGAVSVVRSMDLVKPAEGKIYIPDPKNDPTLIRGQETDFTNGQFMEGGLIVLPKVEGTSVEQQTIAEILGPEELRLRKPFKDFENGHPLHKPLREGTPFKVAPFVDQSQMFDAVCRKLCSGGCVGIFPEGGSHDRPSFLPLKAGVAIIALVHPDQIDAFKAGGHLKRNAVGSLLETIQEALAAVTQQAPDHETLMVIQATRRVYKPLRMKLPLPVVVELNRNLLKGYTQFKEEPKVSGITKSNGGMLSSGRGVSVKKQRQALVSSVVKLEGRDVVGSWKIIVAMGLAPALYIWYTAIATVWLYYCRHEGQYANVVPWWIDLRNYIPDIVPLWCFSMFFAGLMISVSFAGLRIDEIGTDVLKSLPPLLVALHPGSANSLVKLRAERQALSSQVVEVVNTFGPEIIPDFESEKLVREDSHDDVYQSRLKSMPPSQSGSRSRSESRDSRSGSISSFLHDTLLRPLSTISKDNLGEVNRRIQDSKSKKRIRRSRRDDVSDDDLVLVDEYSSVRSQYFTEDKKSR</sequence>
<evidence type="ECO:0000313" key="4">
    <source>
        <dbReference type="Proteomes" id="UP000242814"/>
    </source>
</evidence>
<accession>A0A1D2JJT1</accession>
<dbReference type="VEuPathDB" id="FungiDB:PABG_02412"/>
<protein>
    <submittedName>
        <fullName evidence="3">Uncharacterized protein</fullName>
    </submittedName>
</protein>
<dbReference type="AlphaFoldDB" id="A0A1D2JJT1"/>
<feature type="transmembrane region" description="Helical" evidence="2">
    <location>
        <begin position="411"/>
        <end position="437"/>
    </location>
</feature>
<gene>
    <name evidence="3" type="ORF">ACO22_02179</name>
</gene>
<dbReference type="PANTHER" id="PTHR31605:SF0">
    <property type="entry name" value="GLYCEROL-3-PHOSPHATE O-ACYLTRANSFERASE 1"/>
    <property type="match status" value="1"/>
</dbReference>
<evidence type="ECO:0000256" key="1">
    <source>
        <dbReference type="SAM" id="MobiDB-lite"/>
    </source>
</evidence>